<dbReference type="EMBL" id="CACVAU010000090">
    <property type="protein sequence ID" value="CAA6827121.1"/>
    <property type="molecule type" value="Genomic_DNA"/>
</dbReference>
<protein>
    <submittedName>
        <fullName evidence="1">Uncharacterized protein</fullName>
    </submittedName>
</protein>
<name>A0A6S6TX56_9BACT</name>
<dbReference type="AlphaFoldDB" id="A0A6S6TX56"/>
<reference evidence="1" key="1">
    <citation type="submission" date="2020-01" db="EMBL/GenBank/DDBJ databases">
        <authorList>
            <person name="Meier V. D."/>
            <person name="Meier V D."/>
        </authorList>
    </citation>
    <scope>NUCLEOTIDE SEQUENCE</scope>
    <source>
        <strain evidence="1">HLG_WM_MAG_05</strain>
    </source>
</reference>
<organism evidence="1">
    <name type="scientific">uncultured Sulfurovum sp</name>
    <dbReference type="NCBI Taxonomy" id="269237"/>
    <lineage>
        <taxon>Bacteria</taxon>
        <taxon>Pseudomonadati</taxon>
        <taxon>Campylobacterota</taxon>
        <taxon>Epsilonproteobacteria</taxon>
        <taxon>Campylobacterales</taxon>
        <taxon>Sulfurovaceae</taxon>
        <taxon>Sulfurovum</taxon>
        <taxon>environmental samples</taxon>
    </lineage>
</organism>
<sequence>MRIISKFSDYYDMGLVYGIDDKLRFKRETKRIDESLLALQFVTIHFSKNNRKYKFTIFLNLIVFCHRDYFFVQVVLSEVTRKNKKEIYKEIKSDYCYVMKEVDDCIASFYKPIKEIETENIEFSGWGNSNCYQYIEKHLNPKEISRVHLLEKYKVPYLFIGKYPNVDSRQIVLLPKLKDFKFSKAVEAMNAFQQVSMYLGERNSQKEEIVQIDDKYLAQGKGFNCYSFRKVPTKKKEKKC</sequence>
<proteinExistence type="predicted"/>
<gene>
    <name evidence="1" type="ORF">HELGO_WM8804</name>
</gene>
<accession>A0A6S6TX56</accession>
<evidence type="ECO:0000313" key="1">
    <source>
        <dbReference type="EMBL" id="CAA6827121.1"/>
    </source>
</evidence>